<reference evidence="1 2" key="1">
    <citation type="submission" date="2016-12" db="EMBL/GenBank/DDBJ databases">
        <title>The draft genome sequence of Actinophytocola sp. 11-183.</title>
        <authorList>
            <person name="Wang W."/>
            <person name="Yuan L."/>
        </authorList>
    </citation>
    <scope>NUCLEOTIDE SEQUENCE [LARGE SCALE GENOMIC DNA]</scope>
    <source>
        <strain evidence="1 2">11-183</strain>
    </source>
</reference>
<accession>A0A1Q8CPZ0</accession>
<evidence type="ECO:0000313" key="2">
    <source>
        <dbReference type="Proteomes" id="UP000185596"/>
    </source>
</evidence>
<dbReference type="STRING" id="1912961.BU204_16405"/>
<dbReference type="RefSeq" id="WP_075126549.1">
    <property type="nucleotide sequence ID" value="NZ_MSIE01000029.1"/>
</dbReference>
<dbReference type="Proteomes" id="UP000185596">
    <property type="component" value="Unassembled WGS sequence"/>
</dbReference>
<evidence type="ECO:0000313" key="1">
    <source>
        <dbReference type="EMBL" id="OLF16427.1"/>
    </source>
</evidence>
<keyword evidence="2" id="KW-1185">Reference proteome</keyword>
<gene>
    <name evidence="1" type="ORF">BU204_16405</name>
</gene>
<proteinExistence type="predicted"/>
<organism evidence="1 2">
    <name type="scientific">Actinophytocola xanthii</name>
    <dbReference type="NCBI Taxonomy" id="1912961"/>
    <lineage>
        <taxon>Bacteria</taxon>
        <taxon>Bacillati</taxon>
        <taxon>Actinomycetota</taxon>
        <taxon>Actinomycetes</taxon>
        <taxon>Pseudonocardiales</taxon>
        <taxon>Pseudonocardiaceae</taxon>
    </lineage>
</organism>
<name>A0A1Q8CPZ0_9PSEU</name>
<dbReference type="EMBL" id="MSIE01000029">
    <property type="protein sequence ID" value="OLF16427.1"/>
    <property type="molecule type" value="Genomic_DNA"/>
</dbReference>
<dbReference type="AlphaFoldDB" id="A0A1Q8CPZ0"/>
<dbReference type="OrthoDB" id="3695257at2"/>
<comment type="caution">
    <text evidence="1">The sequence shown here is derived from an EMBL/GenBank/DDBJ whole genome shotgun (WGS) entry which is preliminary data.</text>
</comment>
<sequence>MTGIKFDAAWVGGYGRLAAASADALAEGVRTMATDPLTEESFGQLGRTVHTTQAYSRAAQHLREQLARAVEALGSASEGLAQVTSQYVESDEQGAAHINRGRS</sequence>
<protein>
    <submittedName>
        <fullName evidence="1">Uncharacterized protein</fullName>
    </submittedName>
</protein>